<dbReference type="STRING" id="394503.Ccel_0985"/>
<accession>B8I987</accession>
<organism evidence="2 3">
    <name type="scientific">Ruminiclostridium cellulolyticum (strain ATCC 35319 / DSM 5812 / JCM 6584 / H10)</name>
    <name type="common">Clostridium cellulolyticum</name>
    <dbReference type="NCBI Taxonomy" id="394503"/>
    <lineage>
        <taxon>Bacteria</taxon>
        <taxon>Bacillati</taxon>
        <taxon>Bacillota</taxon>
        <taxon>Clostridia</taxon>
        <taxon>Eubacteriales</taxon>
        <taxon>Oscillospiraceae</taxon>
        <taxon>Ruminiclostridium</taxon>
    </lineage>
</organism>
<dbReference type="PROSITE" id="PS50075">
    <property type="entry name" value="CARRIER"/>
    <property type="match status" value="1"/>
</dbReference>
<dbReference type="InterPro" id="IPR036736">
    <property type="entry name" value="ACP-like_sf"/>
</dbReference>
<evidence type="ECO:0000313" key="2">
    <source>
        <dbReference type="EMBL" id="ACL75347.1"/>
    </source>
</evidence>
<dbReference type="KEGG" id="cce:Ccel_0985"/>
<feature type="domain" description="Carrier" evidence="1">
    <location>
        <begin position="3"/>
        <end position="81"/>
    </location>
</feature>
<dbReference type="EMBL" id="CP001348">
    <property type="protein sequence ID" value="ACL75347.1"/>
    <property type="molecule type" value="Genomic_DNA"/>
</dbReference>
<dbReference type="Pfam" id="PF00550">
    <property type="entry name" value="PP-binding"/>
    <property type="match status" value="1"/>
</dbReference>
<dbReference type="RefSeq" id="WP_015924504.1">
    <property type="nucleotide sequence ID" value="NC_011898.1"/>
</dbReference>
<dbReference type="Gene3D" id="1.10.1200.10">
    <property type="entry name" value="ACP-like"/>
    <property type="match status" value="1"/>
</dbReference>
<name>B8I987_RUMCH</name>
<sequence>MQNLNIARIRELLKETMEMEGDIDTVSPDEDLTNIGMNSVSFIQVIVAFEEEFEIQFEEEDLDIEHFRTINSILEFLKTKTN</sequence>
<gene>
    <name evidence="2" type="ordered locus">Ccel_0985</name>
</gene>
<reference evidence="2 3" key="1">
    <citation type="submission" date="2009-01" db="EMBL/GenBank/DDBJ databases">
        <title>Complete sequence of Clostridium cellulolyticum H10.</title>
        <authorList>
            <consortium name="US DOE Joint Genome Institute"/>
            <person name="Lucas S."/>
            <person name="Copeland A."/>
            <person name="Lapidus A."/>
            <person name="Glavina del Rio T."/>
            <person name="Dalin E."/>
            <person name="Tice H."/>
            <person name="Bruce D."/>
            <person name="Goodwin L."/>
            <person name="Pitluck S."/>
            <person name="Chertkov O."/>
            <person name="Saunders E."/>
            <person name="Brettin T."/>
            <person name="Detter J.C."/>
            <person name="Han C."/>
            <person name="Larimer F."/>
            <person name="Land M."/>
            <person name="Hauser L."/>
            <person name="Kyrpides N."/>
            <person name="Ivanova N."/>
            <person name="Zhou J."/>
            <person name="Richardson P."/>
        </authorList>
    </citation>
    <scope>NUCLEOTIDE SEQUENCE [LARGE SCALE GENOMIC DNA]</scope>
    <source>
        <strain evidence="3">ATCC 35319 / DSM 5812 / JCM 6584 / H10</strain>
    </source>
</reference>
<protein>
    <submittedName>
        <fullName evidence="2">Phosphopantetheine-binding</fullName>
    </submittedName>
</protein>
<dbReference type="InterPro" id="IPR009081">
    <property type="entry name" value="PP-bd_ACP"/>
</dbReference>
<proteinExistence type="predicted"/>
<dbReference type="Proteomes" id="UP000001349">
    <property type="component" value="Chromosome"/>
</dbReference>
<evidence type="ECO:0000259" key="1">
    <source>
        <dbReference type="PROSITE" id="PS50075"/>
    </source>
</evidence>
<dbReference type="HOGENOM" id="CLU_108696_10_3_9"/>
<evidence type="ECO:0000313" key="3">
    <source>
        <dbReference type="Proteomes" id="UP000001349"/>
    </source>
</evidence>
<keyword evidence="3" id="KW-1185">Reference proteome</keyword>
<dbReference type="SUPFAM" id="SSF47336">
    <property type="entry name" value="ACP-like"/>
    <property type="match status" value="1"/>
</dbReference>
<dbReference type="AlphaFoldDB" id="B8I987"/>